<dbReference type="Proteomes" id="UP000466104">
    <property type="component" value="Unassembled WGS sequence"/>
</dbReference>
<dbReference type="InterPro" id="IPR045351">
    <property type="entry name" value="DUF6531"/>
</dbReference>
<dbReference type="PANTHER" id="PTHR32305">
    <property type="match status" value="1"/>
</dbReference>
<dbReference type="InterPro" id="IPR050708">
    <property type="entry name" value="T6SS_VgrG/RHS"/>
</dbReference>
<protein>
    <submittedName>
        <fullName evidence="2">Sugar-binding protein</fullName>
    </submittedName>
</protein>
<dbReference type="PANTHER" id="PTHR32305:SF15">
    <property type="entry name" value="PROTEIN RHSA-RELATED"/>
    <property type="match status" value="1"/>
</dbReference>
<dbReference type="EMBL" id="VUMG01000001">
    <property type="protein sequence ID" value="MSS44870.1"/>
    <property type="molecule type" value="Genomic_DNA"/>
</dbReference>
<dbReference type="SUPFAM" id="SSF69304">
    <property type="entry name" value="Tricorn protease N-terminal domain"/>
    <property type="match status" value="1"/>
</dbReference>
<accession>A0A7K0J4K4</accession>
<dbReference type="InterPro" id="IPR022385">
    <property type="entry name" value="Rhs_assc_core"/>
</dbReference>
<organism evidence="2 3">
    <name type="scientific">Cutibacterium porci</name>
    <dbReference type="NCBI Taxonomy" id="2605781"/>
    <lineage>
        <taxon>Bacteria</taxon>
        <taxon>Bacillati</taxon>
        <taxon>Actinomycetota</taxon>
        <taxon>Actinomycetes</taxon>
        <taxon>Propionibacteriales</taxon>
        <taxon>Propionibacteriaceae</taxon>
        <taxon>Cutibacterium</taxon>
    </lineage>
</organism>
<feature type="domain" description="DUF6531" evidence="1">
    <location>
        <begin position="103"/>
        <end position="182"/>
    </location>
</feature>
<sequence length="1663" mass="178713">MPASALETLYEHFCGSCQYGSLAVDGLFGQYQRWIGLNDADVVWLEAVGRAFAAAGGSGSVKMADVALEASLKAAGVNVMRANVEVSSPTLSGIDPATGYIEDPVNSATGNFVLPETDLAFGGPSQGLMISRMYNSTLAAAHDEPEACGVLGPGWSTILDQRLIVTDEQARWVRDDGREIIFPLTNHDDASNSATAESRDTVAGPWRATQDNVWLSRGDAADAQAVDITGPVWIVTDNAGSRWVFTAAGAWVGSDSGIGNGVWVKRHDGVVTSLHSEWGRSVALSYAQDRLVKAVASDGRSVSYSYDSQGRLSEVTRPDGVHRYQWDGWLLSEVVDPSGVAKCVNTFDDLGRICTQRDATGHMTRFTYLPGGVTVADDGQGHHSNTWISDGRGRTVGIIDADGQRTSMLYDRYGNLIEATDRAGKVIRHTYDKRGHRTRTTLPTGGIIDYSWDDADRLTTISTDNTVRLRLGYEDNADNPTSLSNSQGTTMTLSWDRGLLRELVDATGAKMRFDHDTYGQIVAITDGAGSTWQISHDDAGNVNHIITPLGYRTEVTHDQAGRLVERTDPDGACWSYDYDEAGHLEATTAPDGGITRYAWGPGGQITTIIDPTGATTTLSYDELGDLSGIGLPDGTSWGFLRDAMARLCEVRDPDGARWRASYNVIGELTSLTDPTGMSLHATTTAHQTQVTNAAGHVVAADQFDDYGRIVSRTDIFGATSSIDYDAVGLPAVLTDPLGSSTRFDYDRVGHLSAVTSPSGLQEHYSYDSAGRLASTIDPTGAVTHYLYDADSRLTGIIDPTGVTTEYSWDPVGRLVETRVGDTVTFTADYDICGRPVRAWDQVAGHRAFRYDTAGRLVSAVDASGQVHRYTWDKRGRLVTATTGTDAISTYRYNNLDQVVESTDPAGGIHRYTWNPAGRLTSHTGPDGTTTSYDARGGTETVTIDGQISTRRWWDIEARQLHVDDHTDPASPLRHIISVDARGLVCDHTTTDGDGRVVSCHHWDWDSEGRLTHADDTHSSVSYDYQDDGLLARITHSALGTANLTWDSAGRLTDVTTTGHHDRWDHDGGMVCGYTHDGRVTRITRDKQGRITGLEMPEGLWSYGYDKAGSLISATGPHTHHAWDHDAYGRLTSHTAPGANTTFAWDQHGRLAQTRSYVNGHTTTTQYAYDAAGRRTSANGPHGQDRCYSWDKRGWLSGITTSSTTVETHVDAFGYPVRITTQEQRVRVDWDLVTGAPTSIDGHPVLPLPGGRVLGATPIDDTSLWREVMPTDPDDPYQPATVAIEGVPETIRMAGNALVVDGHPWWGARLYDPTTTTFLSPDPLAPPVGALWANNPYDYANNNPLTLTDPLGTHPVTDDQLAGLTHPVRHWWTTHKDRILSRDFLIGAGLLIGGIAVAATGFGGPLGAAIISGALMSGGFSASSQKYATGDVNWRTVIKDGIVGGVVGGVGTGTANIVGSQVLKHSDTAAALVEKYAADTKVSQAGASLLTKLNGRTAADNALKLAAKSGDSNALETMYMRHFAGAAPSSFAAANTQYIMDTAMSHDKHFSASDLAQANGNAIFGVVMSLRGNATVRPNISTSSGEWLKRGPALVTDTMGVKQQFSTFGREMARGAIADAATQEISTAMKGQDPRDFADGFTKKTARTLGNAAHASFPGLHVAK</sequence>
<dbReference type="InterPro" id="IPR031325">
    <property type="entry name" value="RHS_repeat"/>
</dbReference>
<dbReference type="Pfam" id="PF05593">
    <property type="entry name" value="RHS_repeat"/>
    <property type="match status" value="8"/>
</dbReference>
<comment type="caution">
    <text evidence="2">The sequence shown here is derived from an EMBL/GenBank/DDBJ whole genome shotgun (WGS) entry which is preliminary data.</text>
</comment>
<dbReference type="InterPro" id="IPR006530">
    <property type="entry name" value="YD"/>
</dbReference>
<evidence type="ECO:0000313" key="2">
    <source>
        <dbReference type="EMBL" id="MSS44870.1"/>
    </source>
</evidence>
<name>A0A7K0J4K4_9ACTN</name>
<evidence type="ECO:0000259" key="1">
    <source>
        <dbReference type="Pfam" id="PF20148"/>
    </source>
</evidence>
<dbReference type="NCBIfam" id="TIGR03696">
    <property type="entry name" value="Rhs_assc_core"/>
    <property type="match status" value="1"/>
</dbReference>
<proteinExistence type="predicted"/>
<reference evidence="2 3" key="1">
    <citation type="submission" date="2019-08" db="EMBL/GenBank/DDBJ databases">
        <title>In-depth cultivation of the pig gut microbiome towards novel bacterial diversity and tailored functional studies.</title>
        <authorList>
            <person name="Wylensek D."/>
            <person name="Hitch T.C.A."/>
            <person name="Clavel T."/>
        </authorList>
    </citation>
    <scope>NUCLEOTIDE SEQUENCE [LARGE SCALE GENOMIC DNA]</scope>
    <source>
        <strain evidence="2 3">WCA-380-WT-3A</strain>
    </source>
</reference>
<dbReference type="NCBIfam" id="TIGR01643">
    <property type="entry name" value="YD_repeat_2x"/>
    <property type="match status" value="12"/>
</dbReference>
<dbReference type="Pfam" id="PF20148">
    <property type="entry name" value="DUF6531"/>
    <property type="match status" value="1"/>
</dbReference>
<gene>
    <name evidence="2" type="ORF">FYJ43_02110</name>
</gene>
<keyword evidence="3" id="KW-1185">Reference proteome</keyword>
<dbReference type="Gene3D" id="2.180.10.10">
    <property type="entry name" value="RHS repeat-associated core"/>
    <property type="match status" value="6"/>
</dbReference>
<evidence type="ECO:0000313" key="3">
    <source>
        <dbReference type="Proteomes" id="UP000466104"/>
    </source>
</evidence>